<evidence type="ECO:0000256" key="1">
    <source>
        <dbReference type="SAM" id="MobiDB-lite"/>
    </source>
</evidence>
<feature type="region of interest" description="Disordered" evidence="1">
    <location>
        <begin position="86"/>
        <end position="116"/>
    </location>
</feature>
<sequence length="116" mass="13158">MKNVANPANAMWPLRFTYRGAVVHITHKGSPLVTWGASVMSINIIPMHLRLEIDRQVREAEKAAEKIAALAAERAAQAECLAVDSPRHVQQNRRRVRNEEQQHYGVSARAVQRKQR</sequence>
<reference evidence="2" key="1">
    <citation type="submission" date="2022-07" db="EMBL/GenBank/DDBJ databases">
        <title>Complete genome sequence of carbapenem-resistant Klebsiella spp. in Japan.</title>
        <authorList>
            <person name="Maehana S."/>
            <person name="Suzuki M."/>
            <person name="Kitasato H."/>
        </authorList>
    </citation>
    <scope>NUCLEOTIDE SEQUENCE</scope>
    <source>
        <strain evidence="2">KAM644</strain>
    </source>
</reference>
<dbReference type="EMBL" id="AP026407">
    <property type="protein sequence ID" value="BDO11687.1"/>
    <property type="molecule type" value="Genomic_DNA"/>
</dbReference>
<organism evidence="2 3">
    <name type="scientific">Klebsiella quasipneumoniae subsp. quasipneumoniae</name>
    <dbReference type="NCBI Taxonomy" id="1667327"/>
    <lineage>
        <taxon>Bacteria</taxon>
        <taxon>Pseudomonadati</taxon>
        <taxon>Pseudomonadota</taxon>
        <taxon>Gammaproteobacteria</taxon>
        <taxon>Enterobacterales</taxon>
        <taxon>Enterobacteriaceae</taxon>
        <taxon>Klebsiella/Raoultella group</taxon>
        <taxon>Klebsiella</taxon>
        <taxon>Klebsiella pneumoniae complex</taxon>
    </lineage>
</organism>
<dbReference type="AlphaFoldDB" id="A0AAN1Y1X0"/>
<evidence type="ECO:0000313" key="2">
    <source>
        <dbReference type="EMBL" id="BDO11687.1"/>
    </source>
</evidence>
<accession>A0AAN1Y1X0</accession>
<proteinExistence type="predicted"/>
<dbReference type="Proteomes" id="UP001058353">
    <property type="component" value="Chromosome"/>
</dbReference>
<name>A0AAN1Y1X0_9ENTR</name>
<evidence type="ECO:0000313" key="3">
    <source>
        <dbReference type="Proteomes" id="UP001058353"/>
    </source>
</evidence>
<protein>
    <submittedName>
        <fullName evidence="2">Uncharacterized protein</fullName>
    </submittedName>
</protein>
<gene>
    <name evidence="2" type="ORF">KAM644c_07530</name>
</gene>
<dbReference type="RefSeq" id="WP_259562254.1">
    <property type="nucleotide sequence ID" value="NZ_AP026392.1"/>
</dbReference>